<feature type="compositionally biased region" description="Basic and acidic residues" evidence="1">
    <location>
        <begin position="246"/>
        <end position="256"/>
    </location>
</feature>
<evidence type="ECO:0000313" key="3">
    <source>
        <dbReference type="Proteomes" id="UP000719766"/>
    </source>
</evidence>
<sequence>MLRQGSRMIAPDRGIIAQVASIHSITATDHDIMTDIGGHSDTKRDYAARDEASAEFSTVFCIGLSQRSTDTMQSAPKRAHEEMSLLVLNDHNAWYYPSQGLSSDDEDLAVSIVGGNWGNKMKKSSRWVRKGKMASWGPGMDDWEAEDRARKRIKCLLPERRSPSPPCLPHMRSPSPPLLAPYPPPIGQHFSFASFVMDKSVTHSFRSSLLDELEYATNSLIEGEAVMRRALGRLWQVISEDPDKQLDEERVIPKQEEQEDIEDEEDEQERRVARAPDLTPTAHKLFLVSYADNVPPVIDPSQFASPEMQQDSLEKSLATLRELQDDGREYVERLQEIREGLGDTRAQRNIIWEMVREKAVKELQDAAFSVAMD</sequence>
<dbReference type="OrthoDB" id="3353673at2759"/>
<dbReference type="EMBL" id="JABBWE010000007">
    <property type="protein sequence ID" value="KAG1801336.1"/>
    <property type="molecule type" value="Genomic_DNA"/>
</dbReference>
<gene>
    <name evidence="2" type="ORF">HD556DRAFT_1304466</name>
</gene>
<evidence type="ECO:0008006" key="4">
    <source>
        <dbReference type="Google" id="ProtNLM"/>
    </source>
</evidence>
<keyword evidence="3" id="KW-1185">Reference proteome</keyword>
<proteinExistence type="predicted"/>
<dbReference type="RefSeq" id="XP_041164802.1">
    <property type="nucleotide sequence ID" value="XM_041299682.1"/>
</dbReference>
<evidence type="ECO:0000256" key="1">
    <source>
        <dbReference type="SAM" id="MobiDB-lite"/>
    </source>
</evidence>
<evidence type="ECO:0000313" key="2">
    <source>
        <dbReference type="EMBL" id="KAG1801336.1"/>
    </source>
</evidence>
<protein>
    <recommendedName>
        <fullName evidence="4">Transcriptional regulatory protein RXT2 N-terminal domain-containing protein</fullName>
    </recommendedName>
</protein>
<dbReference type="GeneID" id="64593446"/>
<dbReference type="Proteomes" id="UP000719766">
    <property type="component" value="Unassembled WGS sequence"/>
</dbReference>
<name>A0A9P7J3X5_9AGAM</name>
<feature type="compositionally biased region" description="Acidic residues" evidence="1">
    <location>
        <begin position="257"/>
        <end position="267"/>
    </location>
</feature>
<feature type="region of interest" description="Disordered" evidence="1">
    <location>
        <begin position="246"/>
        <end position="272"/>
    </location>
</feature>
<reference evidence="2" key="1">
    <citation type="journal article" date="2020" name="New Phytol.">
        <title>Comparative genomics reveals dynamic genome evolution in host specialist ectomycorrhizal fungi.</title>
        <authorList>
            <person name="Lofgren L.A."/>
            <person name="Nguyen N.H."/>
            <person name="Vilgalys R."/>
            <person name="Ruytinx J."/>
            <person name="Liao H.L."/>
            <person name="Branco S."/>
            <person name="Kuo A."/>
            <person name="LaButti K."/>
            <person name="Lipzen A."/>
            <person name="Andreopoulos W."/>
            <person name="Pangilinan J."/>
            <person name="Riley R."/>
            <person name="Hundley H."/>
            <person name="Na H."/>
            <person name="Barry K."/>
            <person name="Grigoriev I.V."/>
            <person name="Stajich J.E."/>
            <person name="Kennedy P.G."/>
        </authorList>
    </citation>
    <scope>NUCLEOTIDE SEQUENCE</scope>
    <source>
        <strain evidence="2">S12</strain>
    </source>
</reference>
<comment type="caution">
    <text evidence="2">The sequence shown here is derived from an EMBL/GenBank/DDBJ whole genome shotgun (WGS) entry which is preliminary data.</text>
</comment>
<organism evidence="2 3">
    <name type="scientific">Suillus plorans</name>
    <dbReference type="NCBI Taxonomy" id="116603"/>
    <lineage>
        <taxon>Eukaryota</taxon>
        <taxon>Fungi</taxon>
        <taxon>Dikarya</taxon>
        <taxon>Basidiomycota</taxon>
        <taxon>Agaricomycotina</taxon>
        <taxon>Agaricomycetes</taxon>
        <taxon>Agaricomycetidae</taxon>
        <taxon>Boletales</taxon>
        <taxon>Suillineae</taxon>
        <taxon>Suillaceae</taxon>
        <taxon>Suillus</taxon>
    </lineage>
</organism>
<dbReference type="AlphaFoldDB" id="A0A9P7J3X5"/>
<accession>A0A9P7J3X5</accession>